<comment type="caution">
    <text evidence="4">The sequence shown here is derived from an EMBL/GenBank/DDBJ whole genome shotgun (WGS) entry which is preliminary data.</text>
</comment>
<dbReference type="Gene3D" id="3.60.21.10">
    <property type="match status" value="1"/>
</dbReference>
<dbReference type="PANTHER" id="PTHR33393:SF13">
    <property type="entry name" value="PGA BIOSYNTHESIS PROTEIN CAPA"/>
    <property type="match status" value="1"/>
</dbReference>
<dbReference type="Proteomes" id="UP000578697">
    <property type="component" value="Unassembled WGS sequence"/>
</dbReference>
<evidence type="ECO:0000313" key="4">
    <source>
        <dbReference type="EMBL" id="MBB5218884.1"/>
    </source>
</evidence>
<dbReference type="SMART" id="SM00854">
    <property type="entry name" value="PGA_cap"/>
    <property type="match status" value="1"/>
</dbReference>
<dbReference type="PANTHER" id="PTHR33393">
    <property type="entry name" value="POLYGLUTAMINE SYNTHESIS ACCESSORY PROTEIN RV0574C-RELATED"/>
    <property type="match status" value="1"/>
</dbReference>
<accession>A0A840SDF8</accession>
<reference evidence="4 5" key="1">
    <citation type="submission" date="2020-08" db="EMBL/GenBank/DDBJ databases">
        <title>Genomic Encyclopedia of Type Strains, Phase IV (KMG-IV): sequencing the most valuable type-strain genomes for metagenomic binning, comparative biology and taxonomic classification.</title>
        <authorList>
            <person name="Goeker M."/>
        </authorList>
    </citation>
    <scope>NUCLEOTIDE SEQUENCE [LARGE SCALE GENOMIC DNA]</scope>
    <source>
        <strain evidence="4 5">DSM 103679</strain>
    </source>
</reference>
<protein>
    <submittedName>
        <fullName evidence="4">Poly-gamma-glutamate synthesis protein (Capsule biosynthesis protein)</fullName>
    </submittedName>
</protein>
<evidence type="ECO:0000313" key="5">
    <source>
        <dbReference type="Proteomes" id="UP000578697"/>
    </source>
</evidence>
<keyword evidence="2" id="KW-1133">Transmembrane helix</keyword>
<dbReference type="InterPro" id="IPR019079">
    <property type="entry name" value="Capsule_synth_CapA"/>
</dbReference>
<comment type="similarity">
    <text evidence="1">Belongs to the CapA family.</text>
</comment>
<dbReference type="InterPro" id="IPR029052">
    <property type="entry name" value="Metallo-depent_PP-like"/>
</dbReference>
<dbReference type="CDD" id="cd07381">
    <property type="entry name" value="MPP_CapA"/>
    <property type="match status" value="1"/>
</dbReference>
<dbReference type="RefSeq" id="WP_184652324.1">
    <property type="nucleotide sequence ID" value="NZ_JACHFR010000002.1"/>
</dbReference>
<keyword evidence="2" id="KW-0472">Membrane</keyword>
<dbReference type="SUPFAM" id="SSF56300">
    <property type="entry name" value="Metallo-dependent phosphatases"/>
    <property type="match status" value="1"/>
</dbReference>
<evidence type="ECO:0000256" key="2">
    <source>
        <dbReference type="SAM" id="Phobius"/>
    </source>
</evidence>
<dbReference type="EMBL" id="JACHFR010000002">
    <property type="protein sequence ID" value="MBB5218884.1"/>
    <property type="molecule type" value="Genomic_DNA"/>
</dbReference>
<keyword evidence="5" id="KW-1185">Reference proteome</keyword>
<dbReference type="AlphaFoldDB" id="A0A840SDF8"/>
<gene>
    <name evidence="4" type="ORF">HNP77_001253</name>
</gene>
<feature type="domain" description="Capsule synthesis protein CapA" evidence="3">
    <location>
        <begin position="211"/>
        <end position="457"/>
    </location>
</feature>
<sequence length="498" mass="55656">MNLKNIQFKKPVVILSGVALFFAICTIIFALHTFRPEMNVVVVSDEVFDSYIQNSPAVSKNSKLVYVKASEQNTLKESFFGKKIKLAADMRLHLKTGLVQQTYDKDQKFYELKREVFLPSVPADFKTPQSSLNSLIAPELSVSITTAENLPPDSRALPVDNVYADSEGYRLTVITGVLCSVYEKEFEAELDEFCKKMFVSEEAKANPDIVTIASVGDIMVARGIQEVLIDKEDGIEKVFDDTLEILRNADFAIGNLEGVVTESWKNAIKTYTFKFKKAVLPKLMEAGFDYLMQTNNHCYDYGESGFKDTLAAFDEYKIPSSGIGYNLEEAQQFYHTTIKGLPVSVISCGAFPVEQSGFNGQKTATATETRAGILWQSDELLKLVNAEKEAGYFVIVNVHGGEEYRFTPTKKQREFYESLCDNGADVIFGSHPHVLQPTEWYKNSLIVYSMGNFLFNGMEGMRGGTDSEIVKLGVLNGKIVYVEQYPVAIKNNGVTLKK</sequence>
<evidence type="ECO:0000259" key="3">
    <source>
        <dbReference type="SMART" id="SM00854"/>
    </source>
</evidence>
<dbReference type="Pfam" id="PF09587">
    <property type="entry name" value="PGA_cap"/>
    <property type="match status" value="1"/>
</dbReference>
<name>A0A840SDF8_9SPIR</name>
<evidence type="ECO:0000256" key="1">
    <source>
        <dbReference type="ARBA" id="ARBA00005662"/>
    </source>
</evidence>
<feature type="transmembrane region" description="Helical" evidence="2">
    <location>
        <begin position="12"/>
        <end position="34"/>
    </location>
</feature>
<keyword evidence="2" id="KW-0812">Transmembrane</keyword>
<proteinExistence type="inferred from homology"/>
<dbReference type="InterPro" id="IPR052169">
    <property type="entry name" value="CW_Biosynth-Accessory"/>
</dbReference>
<organism evidence="4 5">
    <name type="scientific">Treponema rectale</name>
    <dbReference type="NCBI Taxonomy" id="744512"/>
    <lineage>
        <taxon>Bacteria</taxon>
        <taxon>Pseudomonadati</taxon>
        <taxon>Spirochaetota</taxon>
        <taxon>Spirochaetia</taxon>
        <taxon>Spirochaetales</taxon>
        <taxon>Treponemataceae</taxon>
        <taxon>Treponema</taxon>
    </lineage>
</organism>